<organism evidence="2 3">
    <name type="scientific">Pedococcus badiiscoriae</name>
    <dbReference type="NCBI Taxonomy" id="642776"/>
    <lineage>
        <taxon>Bacteria</taxon>
        <taxon>Bacillati</taxon>
        <taxon>Actinomycetota</taxon>
        <taxon>Actinomycetes</taxon>
        <taxon>Micrococcales</taxon>
        <taxon>Intrasporangiaceae</taxon>
        <taxon>Pedococcus</taxon>
    </lineage>
</organism>
<feature type="region of interest" description="Disordered" evidence="1">
    <location>
        <begin position="113"/>
        <end position="138"/>
    </location>
</feature>
<protein>
    <submittedName>
        <fullName evidence="2">Uncharacterized protein</fullName>
    </submittedName>
</protein>
<keyword evidence="3" id="KW-1185">Reference proteome</keyword>
<feature type="compositionally biased region" description="Basic and acidic residues" evidence="1">
    <location>
        <begin position="179"/>
        <end position="205"/>
    </location>
</feature>
<feature type="region of interest" description="Disordered" evidence="1">
    <location>
        <begin position="151"/>
        <end position="266"/>
    </location>
</feature>
<dbReference type="Proteomes" id="UP000573599">
    <property type="component" value="Unassembled WGS sequence"/>
</dbReference>
<sequence length="266" mass="25722">MNSPSQHGGQHTPQPDLDADTAEAVLTGALPSGDPALDATLEALRALVTTAPEPTGELARLLGPTVSPVSGDELGRRRQGSARHVATGTTVVAGILLATATAAAAIGTIGGREHAGHAAPPPAVVSPPRATTPHPVATTPTRLPVLAVASHEATHAASDPSTTRPHAKLGPVTVPTVHQHGDDSDHPSRANEPGDAKDGAGRGDDQASSTSRGTSTGGDGTSSGTSTGGQEAGDTAGASHDGSGSGPGSGPGSGSDGASGSDSVTP</sequence>
<name>A0A852WML8_9MICO</name>
<gene>
    <name evidence="2" type="ORF">BJ986_001153</name>
</gene>
<feature type="compositionally biased region" description="Low complexity" evidence="1">
    <location>
        <begin position="232"/>
        <end position="242"/>
    </location>
</feature>
<feature type="compositionally biased region" description="Low complexity" evidence="1">
    <location>
        <begin position="126"/>
        <end position="138"/>
    </location>
</feature>
<evidence type="ECO:0000313" key="2">
    <source>
        <dbReference type="EMBL" id="NYG06666.1"/>
    </source>
</evidence>
<feature type="region of interest" description="Disordered" evidence="1">
    <location>
        <begin position="1"/>
        <end position="20"/>
    </location>
</feature>
<dbReference type="AlphaFoldDB" id="A0A852WML8"/>
<accession>A0A852WML8</accession>
<comment type="caution">
    <text evidence="2">The sequence shown here is derived from an EMBL/GenBank/DDBJ whole genome shotgun (WGS) entry which is preliminary data.</text>
</comment>
<dbReference type="RefSeq" id="WP_179421116.1">
    <property type="nucleotide sequence ID" value="NZ_JACCAB010000001.1"/>
</dbReference>
<dbReference type="EMBL" id="JACCAB010000001">
    <property type="protein sequence ID" value="NYG06666.1"/>
    <property type="molecule type" value="Genomic_DNA"/>
</dbReference>
<proteinExistence type="predicted"/>
<reference evidence="2 3" key="1">
    <citation type="submission" date="2020-07" db="EMBL/GenBank/DDBJ databases">
        <title>Sequencing the genomes of 1000 actinobacteria strains.</title>
        <authorList>
            <person name="Klenk H.-P."/>
        </authorList>
    </citation>
    <scope>NUCLEOTIDE SEQUENCE [LARGE SCALE GENOMIC DNA]</scope>
    <source>
        <strain evidence="2 3">DSM 23987</strain>
    </source>
</reference>
<feature type="compositionally biased region" description="Gly residues" evidence="1">
    <location>
        <begin position="215"/>
        <end position="231"/>
    </location>
</feature>
<evidence type="ECO:0000313" key="3">
    <source>
        <dbReference type="Proteomes" id="UP000573599"/>
    </source>
</evidence>
<feature type="compositionally biased region" description="Gly residues" evidence="1">
    <location>
        <begin position="243"/>
        <end position="257"/>
    </location>
</feature>
<feature type="compositionally biased region" description="Polar residues" evidence="1">
    <location>
        <begin position="1"/>
        <end position="13"/>
    </location>
</feature>
<evidence type="ECO:0000256" key="1">
    <source>
        <dbReference type="SAM" id="MobiDB-lite"/>
    </source>
</evidence>